<dbReference type="InterPro" id="IPR039426">
    <property type="entry name" value="TonB-dep_rcpt-like"/>
</dbReference>
<gene>
    <name evidence="17" type="ORF">KK488_18050</name>
</gene>
<evidence type="ECO:0000256" key="13">
    <source>
        <dbReference type="RuleBase" id="RU003357"/>
    </source>
</evidence>
<dbReference type="EMBL" id="JAHGAW010000013">
    <property type="protein sequence ID" value="MBT2188852.1"/>
    <property type="molecule type" value="Genomic_DNA"/>
</dbReference>
<dbReference type="InterPro" id="IPR012910">
    <property type="entry name" value="Plug_dom"/>
</dbReference>
<evidence type="ECO:0000256" key="7">
    <source>
        <dbReference type="ARBA" id="ARBA00023004"/>
    </source>
</evidence>
<evidence type="ECO:0000256" key="5">
    <source>
        <dbReference type="ARBA" id="ARBA00022692"/>
    </source>
</evidence>
<reference evidence="17" key="1">
    <citation type="submission" date="2021-05" db="EMBL/GenBank/DDBJ databases">
        <title>Genome of Sphingobium sp. strain.</title>
        <authorList>
            <person name="Fan R."/>
        </authorList>
    </citation>
    <scope>NUCLEOTIDE SEQUENCE</scope>
    <source>
        <strain evidence="17">H33</strain>
    </source>
</reference>
<dbReference type="InterPro" id="IPR000531">
    <property type="entry name" value="Beta-barrel_TonB"/>
</dbReference>
<organism evidence="17 18">
    <name type="scientific">Sphingobium nicotianae</name>
    <dbReference type="NCBI Taxonomy" id="2782607"/>
    <lineage>
        <taxon>Bacteria</taxon>
        <taxon>Pseudomonadati</taxon>
        <taxon>Pseudomonadota</taxon>
        <taxon>Alphaproteobacteria</taxon>
        <taxon>Sphingomonadales</taxon>
        <taxon>Sphingomonadaceae</taxon>
        <taxon>Sphingobium</taxon>
    </lineage>
</organism>
<protein>
    <submittedName>
        <fullName evidence="17">TonB-dependent receptor</fullName>
    </submittedName>
</protein>
<accession>A0A9X1DER2</accession>
<proteinExistence type="inferred from homology"/>
<keyword evidence="3 12" id="KW-1134">Transmembrane beta strand</keyword>
<dbReference type="GO" id="GO:0015344">
    <property type="term" value="F:siderophore uptake transmembrane transporter activity"/>
    <property type="evidence" value="ECO:0007669"/>
    <property type="project" value="TreeGrafter"/>
</dbReference>
<comment type="caution">
    <text evidence="17">The sequence shown here is derived from an EMBL/GenBank/DDBJ whole genome shotgun (WGS) entry which is preliminary data.</text>
</comment>
<evidence type="ECO:0000313" key="18">
    <source>
        <dbReference type="Proteomes" id="UP001138757"/>
    </source>
</evidence>
<feature type="signal peptide" evidence="14">
    <location>
        <begin position="1"/>
        <end position="23"/>
    </location>
</feature>
<dbReference type="AlphaFoldDB" id="A0A9X1DER2"/>
<dbReference type="PROSITE" id="PS52016">
    <property type="entry name" value="TONB_DEPENDENT_REC_3"/>
    <property type="match status" value="1"/>
</dbReference>
<evidence type="ECO:0000256" key="4">
    <source>
        <dbReference type="ARBA" id="ARBA00022496"/>
    </source>
</evidence>
<sequence>MNKFRIILAATVASGALTTGAFAQSTGSIDFEDAIIVTGSRGPADTAGIQVPDSTKAKGVITQELISRGGTNTILNTVNLIPGVSFQNNDPYGSAGGTLNIRGFGADRVSLTFDGMPLNDTGNYAVYSNQLLDSELIEQVNVNLGSTDVDSPTAAASGGTVNFRSRTPYDDFNVTMVGAIGDYNFYRMFGVIDTGVFTPWGTKAWFAASRTGNDNVYNNLGKIDKQQFNAKIYQPIGDNGDFISIAGHYNINRNNFFGSLPLRTDTDTGRVVGSDASNRYPLNADERFYNIAQCSISNVTPVAGTAQAASTCGTLFDYRYNPSNTGNIRIQSKFTLADGLVLTIDPSYQYVKANGGGTVSAREAYYDLDPTGGQAACTTVLTGAGISCQPGYFAGNPYFGRDLNGDGDLLDQVTVLAPSETKTNRYGVISSLRYDINEHHTIRAGYTLDYGRHRQTGEVGFLQPNGFGINPFPEDQPALDAKGAILQKRDRLSKAILHQVFGEYRGQFFDDRLTISAGLTGKFFIRDLTNNCWTSSAGGFVECFGTGGVGTFGTLRPTYAPPQNRVLHYNRVLPTAGWSFKITPAFSLFGNFSQGIQVPGTDPLYNSFFFPVGSPGSQPKPETTNSFDFGARYTTSKLQAQLTSWYTRYSNRLASAYDPDLNQTVYRNLGRVDKWGVDGSVGYQPLEFLTLYAFGSYLHSEIKDDIATFETTSGTLFYTPTAGKRESGAPVYTLGGRAEVHFEGLDVGLQGKRTGKRYVYDNNLPTFRRNANGTDTMIYGAVAPAYTLFDLDVRYSLKSFGAPNVWAQLNVSNLFDKFYVGGFGGGLTQTVNRNATTGAITGYGNPGFVQLGSPRAVMFSVHVQM</sequence>
<evidence type="ECO:0000256" key="1">
    <source>
        <dbReference type="ARBA" id="ARBA00004571"/>
    </source>
</evidence>
<evidence type="ECO:0000256" key="3">
    <source>
        <dbReference type="ARBA" id="ARBA00022452"/>
    </source>
</evidence>
<dbReference type="Gene3D" id="2.40.170.20">
    <property type="entry name" value="TonB-dependent receptor, beta-barrel domain"/>
    <property type="match status" value="1"/>
</dbReference>
<keyword evidence="11 12" id="KW-0998">Cell outer membrane</keyword>
<dbReference type="SUPFAM" id="SSF56935">
    <property type="entry name" value="Porins"/>
    <property type="match status" value="1"/>
</dbReference>
<dbReference type="RefSeq" id="WP_214625108.1">
    <property type="nucleotide sequence ID" value="NZ_JAHGAW010000013.1"/>
</dbReference>
<evidence type="ECO:0000256" key="12">
    <source>
        <dbReference type="PROSITE-ProRule" id="PRU01360"/>
    </source>
</evidence>
<evidence type="ECO:0000313" key="17">
    <source>
        <dbReference type="EMBL" id="MBT2188852.1"/>
    </source>
</evidence>
<name>A0A9X1DER2_9SPHN</name>
<keyword evidence="10 12" id="KW-0472">Membrane</keyword>
<keyword evidence="8" id="KW-0406">Ion transport</keyword>
<keyword evidence="6 14" id="KW-0732">Signal</keyword>
<keyword evidence="9 13" id="KW-0798">TonB box</keyword>
<evidence type="ECO:0000256" key="8">
    <source>
        <dbReference type="ARBA" id="ARBA00023065"/>
    </source>
</evidence>
<feature type="chain" id="PRO_5040873525" evidence="14">
    <location>
        <begin position="24"/>
        <end position="865"/>
    </location>
</feature>
<dbReference type="PANTHER" id="PTHR32552:SF89">
    <property type="entry name" value="CATECHOLATE SIDEROPHORE RECEPTOR FIU"/>
    <property type="match status" value="1"/>
</dbReference>
<dbReference type="Pfam" id="PF00593">
    <property type="entry name" value="TonB_dep_Rec_b-barrel"/>
    <property type="match status" value="1"/>
</dbReference>
<keyword evidence="7" id="KW-0408">Iron</keyword>
<dbReference type="PANTHER" id="PTHR32552">
    <property type="entry name" value="FERRICHROME IRON RECEPTOR-RELATED"/>
    <property type="match status" value="1"/>
</dbReference>
<keyword evidence="5 12" id="KW-0812">Transmembrane</keyword>
<evidence type="ECO:0000256" key="6">
    <source>
        <dbReference type="ARBA" id="ARBA00022729"/>
    </source>
</evidence>
<evidence type="ECO:0000256" key="2">
    <source>
        <dbReference type="ARBA" id="ARBA00022448"/>
    </source>
</evidence>
<dbReference type="InterPro" id="IPR036942">
    <property type="entry name" value="Beta-barrel_TonB_sf"/>
</dbReference>
<keyword evidence="18" id="KW-1185">Reference proteome</keyword>
<dbReference type="Pfam" id="PF07715">
    <property type="entry name" value="Plug"/>
    <property type="match status" value="1"/>
</dbReference>
<evidence type="ECO:0000259" key="15">
    <source>
        <dbReference type="Pfam" id="PF00593"/>
    </source>
</evidence>
<evidence type="ECO:0000256" key="9">
    <source>
        <dbReference type="ARBA" id="ARBA00023077"/>
    </source>
</evidence>
<comment type="subcellular location">
    <subcellularLocation>
        <location evidence="1 12">Cell outer membrane</location>
        <topology evidence="1 12">Multi-pass membrane protein</topology>
    </subcellularLocation>
</comment>
<keyword evidence="2 12" id="KW-0813">Transport</keyword>
<dbReference type="Proteomes" id="UP001138757">
    <property type="component" value="Unassembled WGS sequence"/>
</dbReference>
<keyword evidence="4" id="KW-0410">Iron transport</keyword>
<evidence type="ECO:0000256" key="11">
    <source>
        <dbReference type="ARBA" id="ARBA00023237"/>
    </source>
</evidence>
<dbReference type="InterPro" id="IPR037066">
    <property type="entry name" value="Plug_dom_sf"/>
</dbReference>
<evidence type="ECO:0000259" key="16">
    <source>
        <dbReference type="Pfam" id="PF07715"/>
    </source>
</evidence>
<evidence type="ECO:0000256" key="10">
    <source>
        <dbReference type="ARBA" id="ARBA00023136"/>
    </source>
</evidence>
<comment type="similarity">
    <text evidence="12 13">Belongs to the TonB-dependent receptor family.</text>
</comment>
<feature type="domain" description="TonB-dependent receptor-like beta-barrel" evidence="15">
    <location>
        <begin position="408"/>
        <end position="814"/>
    </location>
</feature>
<feature type="domain" description="TonB-dependent receptor plug" evidence="16">
    <location>
        <begin position="53"/>
        <end position="158"/>
    </location>
</feature>
<dbReference type="GO" id="GO:0009279">
    <property type="term" value="C:cell outer membrane"/>
    <property type="evidence" value="ECO:0007669"/>
    <property type="project" value="UniProtKB-SubCell"/>
</dbReference>
<dbReference type="Gene3D" id="2.170.130.10">
    <property type="entry name" value="TonB-dependent receptor, plug domain"/>
    <property type="match status" value="1"/>
</dbReference>
<evidence type="ECO:0000256" key="14">
    <source>
        <dbReference type="SAM" id="SignalP"/>
    </source>
</evidence>
<keyword evidence="17" id="KW-0675">Receptor</keyword>